<keyword evidence="1" id="KW-0812">Transmembrane</keyword>
<evidence type="ECO:0000259" key="2">
    <source>
        <dbReference type="Pfam" id="PF12773"/>
    </source>
</evidence>
<dbReference type="Proteomes" id="UP000323594">
    <property type="component" value="Chromosome"/>
</dbReference>
<evidence type="ECO:0000313" key="4">
    <source>
        <dbReference type="Proteomes" id="UP000323594"/>
    </source>
</evidence>
<dbReference type="AlphaFoldDB" id="A0AAE6ITT6"/>
<dbReference type="GeneID" id="71771288"/>
<evidence type="ECO:0000313" key="3">
    <source>
        <dbReference type="EMBL" id="QEJ98121.1"/>
    </source>
</evidence>
<keyword evidence="1" id="KW-1133">Transmembrane helix</keyword>
<dbReference type="Pfam" id="PF12773">
    <property type="entry name" value="DZR"/>
    <property type="match status" value="1"/>
</dbReference>
<dbReference type="EMBL" id="CP042817">
    <property type="protein sequence ID" value="QEJ98121.1"/>
    <property type="molecule type" value="Genomic_DNA"/>
</dbReference>
<feature type="transmembrane region" description="Helical" evidence="1">
    <location>
        <begin position="82"/>
        <end position="104"/>
    </location>
</feature>
<protein>
    <submittedName>
        <fullName evidence="3">Zinc ribbon domain-containing protein</fullName>
    </submittedName>
</protein>
<keyword evidence="1" id="KW-0472">Membrane</keyword>
<gene>
    <name evidence="3" type="ORF">FUT82_08995</name>
</gene>
<accession>A0AAE6ITT6</accession>
<sequence>MKKVPVFFCENCGGTVRRDTKVCPHCGRFFASVRCPRCNYTGNADEFREGCPSCGYAFPQEKKFQKPKYRARKRGKESQDSLPFWIYFLVIALCCGLALAFIFYL</sequence>
<reference evidence="3 4" key="1">
    <citation type="submission" date="2019-08" db="EMBL/GenBank/DDBJ databases">
        <authorList>
            <person name="Kuhnert P."/>
        </authorList>
    </citation>
    <scope>NUCLEOTIDE SEQUENCE [LARGE SCALE GENOMIC DNA]</scope>
    <source>
        <strain evidence="3 4">B36.5</strain>
    </source>
</reference>
<evidence type="ECO:0000256" key="1">
    <source>
        <dbReference type="SAM" id="Phobius"/>
    </source>
</evidence>
<proteinExistence type="predicted"/>
<dbReference type="InterPro" id="IPR025874">
    <property type="entry name" value="DZR"/>
</dbReference>
<organism evidence="3 4">
    <name type="scientific">Treponema phagedenis</name>
    <dbReference type="NCBI Taxonomy" id="162"/>
    <lineage>
        <taxon>Bacteria</taxon>
        <taxon>Pseudomonadati</taxon>
        <taxon>Spirochaetota</taxon>
        <taxon>Spirochaetia</taxon>
        <taxon>Spirochaetales</taxon>
        <taxon>Treponemataceae</taxon>
        <taxon>Treponema</taxon>
    </lineage>
</organism>
<feature type="domain" description="DZANK-type" evidence="2">
    <location>
        <begin position="9"/>
        <end position="55"/>
    </location>
</feature>
<name>A0AAE6ITT6_TREPH</name>
<dbReference type="RefSeq" id="WP_024753593.1">
    <property type="nucleotide sequence ID" value="NZ_CDNC01000012.1"/>
</dbReference>